<evidence type="ECO:0000313" key="5">
    <source>
        <dbReference type="Proteomes" id="UP000251402"/>
    </source>
</evidence>
<keyword evidence="1" id="KW-0472">Membrane</keyword>
<evidence type="ECO:0008006" key="6">
    <source>
        <dbReference type="Google" id="ProtNLM"/>
    </source>
</evidence>
<feature type="transmembrane region" description="Helical" evidence="1">
    <location>
        <begin position="189"/>
        <end position="211"/>
    </location>
</feature>
<dbReference type="KEGG" id="mrub:DEO27_027935"/>
<reference evidence="2 4" key="1">
    <citation type="submission" date="2019-08" db="EMBL/GenBank/DDBJ databases">
        <title>Comparative genome analysis confer to the adaptation heavy metal polluted environment.</title>
        <authorList>
            <person name="Li Y."/>
        </authorList>
    </citation>
    <scope>NUCLEOTIDE SEQUENCE [LARGE SCALE GENOMIC DNA]</scope>
    <source>
        <strain evidence="3">P1</strain>
        <strain evidence="2 4">P2</strain>
    </source>
</reference>
<feature type="transmembrane region" description="Helical" evidence="1">
    <location>
        <begin position="165"/>
        <end position="183"/>
    </location>
</feature>
<keyword evidence="1" id="KW-1133">Transmembrane helix</keyword>
<dbReference type="RefSeq" id="WP_112571123.1">
    <property type="nucleotide sequence ID" value="NZ_CP043450.1"/>
</dbReference>
<name>A0A364WQA8_9SPHI</name>
<dbReference type="EMBL" id="CP043450">
    <property type="protein sequence ID" value="QEM13681.1"/>
    <property type="molecule type" value="Genomic_DNA"/>
</dbReference>
<evidence type="ECO:0000256" key="1">
    <source>
        <dbReference type="SAM" id="Phobius"/>
    </source>
</evidence>
<dbReference type="AlphaFoldDB" id="A0A364WQA8"/>
<protein>
    <recommendedName>
        <fullName evidence="6">Phosphatidic acid phosphatase type 2/haloperoxidase domain-containing protein</fullName>
    </recommendedName>
</protein>
<keyword evidence="1" id="KW-0812">Transmembrane</keyword>
<accession>A0A364WQA8</accession>
<sequence length="226" mass="26105">MKLTKYNSRTFQIVCWSTSVAMVCFLIAVCLTVFHVNLSQINGWLESYVQRIKWLPFMDLAPHLVNAPFWIPYWCAIILLFLYKERVRFMFWLNRFSMFGLLLTAILFVLNQAIRWLWPELCGRSDNFLHPQPYEGCSLFFVSGAVVAGICLLAFLCLRKRHWMVKVMLIICGLSLNLAALLQAKIFPLQLLVAIGIAAIAASIAYVRVALANEERFPELYKYLKP</sequence>
<feature type="transmembrane region" description="Helical" evidence="1">
    <location>
        <begin position="12"/>
        <end position="36"/>
    </location>
</feature>
<gene>
    <name evidence="3" type="ORF">DEO27_027935</name>
    <name evidence="2" type="ORF">DIU31_022580</name>
</gene>
<dbReference type="EMBL" id="CP043451">
    <property type="protein sequence ID" value="QEM06164.1"/>
    <property type="molecule type" value="Genomic_DNA"/>
</dbReference>
<organism evidence="2 4">
    <name type="scientific">Mucilaginibacter rubeus</name>
    <dbReference type="NCBI Taxonomy" id="2027860"/>
    <lineage>
        <taxon>Bacteria</taxon>
        <taxon>Pseudomonadati</taxon>
        <taxon>Bacteroidota</taxon>
        <taxon>Sphingobacteriia</taxon>
        <taxon>Sphingobacteriales</taxon>
        <taxon>Sphingobacteriaceae</taxon>
        <taxon>Mucilaginibacter</taxon>
    </lineage>
</organism>
<keyword evidence="5" id="KW-1185">Reference proteome</keyword>
<dbReference type="Proteomes" id="UP000251402">
    <property type="component" value="Chromosome"/>
</dbReference>
<dbReference type="OrthoDB" id="799043at2"/>
<evidence type="ECO:0000313" key="2">
    <source>
        <dbReference type="EMBL" id="QEM06164.1"/>
    </source>
</evidence>
<feature type="transmembrane region" description="Helical" evidence="1">
    <location>
        <begin position="64"/>
        <end position="83"/>
    </location>
</feature>
<feature type="transmembrane region" description="Helical" evidence="1">
    <location>
        <begin position="95"/>
        <end position="118"/>
    </location>
</feature>
<evidence type="ECO:0000313" key="3">
    <source>
        <dbReference type="EMBL" id="QEM13681.1"/>
    </source>
</evidence>
<dbReference type="Proteomes" id="UP000250557">
    <property type="component" value="Chromosome"/>
</dbReference>
<proteinExistence type="predicted"/>
<feature type="transmembrane region" description="Helical" evidence="1">
    <location>
        <begin position="138"/>
        <end position="158"/>
    </location>
</feature>
<evidence type="ECO:0000313" key="4">
    <source>
        <dbReference type="Proteomes" id="UP000250557"/>
    </source>
</evidence>